<evidence type="ECO:0000256" key="1">
    <source>
        <dbReference type="ARBA" id="ARBA00001917"/>
    </source>
</evidence>
<accession>A0A381TNR2</accession>
<dbReference type="AlphaFoldDB" id="A0A381TNR2"/>
<evidence type="ECO:0000259" key="5">
    <source>
        <dbReference type="SMART" id="SM00903"/>
    </source>
</evidence>
<dbReference type="PANTHER" id="PTHR33798:SF5">
    <property type="entry name" value="FLAVIN REDUCTASE LIKE DOMAIN-CONTAINING PROTEIN"/>
    <property type="match status" value="1"/>
</dbReference>
<reference evidence="6" key="1">
    <citation type="submission" date="2018-05" db="EMBL/GenBank/DDBJ databases">
        <authorList>
            <person name="Lanie J.A."/>
            <person name="Ng W.-L."/>
            <person name="Kazmierczak K.M."/>
            <person name="Andrzejewski T.M."/>
            <person name="Davidsen T.M."/>
            <person name="Wayne K.J."/>
            <person name="Tettelin H."/>
            <person name="Glass J.I."/>
            <person name="Rusch D."/>
            <person name="Podicherti R."/>
            <person name="Tsui H.-C.T."/>
            <person name="Winkler M.E."/>
        </authorList>
    </citation>
    <scope>NUCLEOTIDE SEQUENCE</scope>
</reference>
<keyword evidence="2" id="KW-0285">Flavoprotein</keyword>
<dbReference type="InterPro" id="IPR012349">
    <property type="entry name" value="Split_barrel_FMN-bd"/>
</dbReference>
<dbReference type="EMBL" id="UINC01004903">
    <property type="protein sequence ID" value="SVA17695.1"/>
    <property type="molecule type" value="Genomic_DNA"/>
</dbReference>
<name>A0A381TNR2_9ZZZZ</name>
<dbReference type="SUPFAM" id="SSF50475">
    <property type="entry name" value="FMN-binding split barrel"/>
    <property type="match status" value="1"/>
</dbReference>
<dbReference type="Pfam" id="PF01613">
    <property type="entry name" value="Flavin_Reduct"/>
    <property type="match status" value="1"/>
</dbReference>
<gene>
    <name evidence="6" type="ORF">METZ01_LOCUS70549</name>
</gene>
<comment type="similarity">
    <text evidence="4">Belongs to the flavoredoxin family.</text>
</comment>
<evidence type="ECO:0000256" key="4">
    <source>
        <dbReference type="ARBA" id="ARBA00038054"/>
    </source>
</evidence>
<evidence type="ECO:0000313" key="6">
    <source>
        <dbReference type="EMBL" id="SVA17695.1"/>
    </source>
</evidence>
<comment type="cofactor">
    <cofactor evidence="1">
        <name>FMN</name>
        <dbReference type="ChEBI" id="CHEBI:58210"/>
    </cofactor>
</comment>
<protein>
    <recommendedName>
        <fullName evidence="5">Flavin reductase like domain-containing protein</fullName>
    </recommendedName>
</protein>
<feature type="domain" description="Flavin reductase like" evidence="5">
    <location>
        <begin position="19"/>
        <end position="176"/>
    </location>
</feature>
<dbReference type="SMART" id="SM00903">
    <property type="entry name" value="Flavin_Reduct"/>
    <property type="match status" value="1"/>
</dbReference>
<evidence type="ECO:0000256" key="2">
    <source>
        <dbReference type="ARBA" id="ARBA00022630"/>
    </source>
</evidence>
<keyword evidence="3" id="KW-0288">FMN</keyword>
<organism evidence="6">
    <name type="scientific">marine metagenome</name>
    <dbReference type="NCBI Taxonomy" id="408172"/>
    <lineage>
        <taxon>unclassified sequences</taxon>
        <taxon>metagenomes</taxon>
        <taxon>ecological metagenomes</taxon>
    </lineage>
</organism>
<sequence length="207" mass="22828">MLFDPAEHSFHESHKLMIGSIIPRPIAFVSTVSKNGILNLAPFSYFNGVCSNPPTIMFAPGRRGYDGKIKDTLKNIQDTNEFVVNIVSEGFVDQMVVCATDFDPTVNEFDESGLTPGPSHRVKPPLVQESLISFECKLYQVVEVGDGSPGSGFVVMGTIVMFHIDDGVYENGRINLEKLNPVGRLAGNNYTKITNTFESIRKIKPDK</sequence>
<dbReference type="GO" id="GO:0010181">
    <property type="term" value="F:FMN binding"/>
    <property type="evidence" value="ECO:0007669"/>
    <property type="project" value="InterPro"/>
</dbReference>
<evidence type="ECO:0000256" key="3">
    <source>
        <dbReference type="ARBA" id="ARBA00022643"/>
    </source>
</evidence>
<dbReference type="PANTHER" id="PTHR33798">
    <property type="entry name" value="FLAVOPROTEIN OXYGENASE"/>
    <property type="match status" value="1"/>
</dbReference>
<dbReference type="InterPro" id="IPR002563">
    <property type="entry name" value="Flavin_Rdtase-like_dom"/>
</dbReference>
<proteinExistence type="inferred from homology"/>
<dbReference type="Gene3D" id="2.30.110.10">
    <property type="entry name" value="Electron Transport, Fmn-binding Protein, Chain A"/>
    <property type="match status" value="1"/>
</dbReference>